<reference evidence="3" key="1">
    <citation type="submission" date="2015-01" db="EMBL/GenBank/DDBJ databases">
        <authorList>
            <person name="Manzoor Shahid"/>
            <person name="Zubair Saima"/>
        </authorList>
    </citation>
    <scope>NUCLEOTIDE SEQUENCE [LARGE SCALE GENOMIC DNA]</scope>
    <source>
        <strain evidence="3">Sp3</strain>
    </source>
</reference>
<feature type="transmembrane region" description="Helical" evidence="1">
    <location>
        <begin position="132"/>
        <end position="151"/>
    </location>
</feature>
<accession>A0A0B7MDQ0</accession>
<keyword evidence="1" id="KW-0812">Transmembrane</keyword>
<keyword evidence="1" id="KW-1133">Transmembrane helix</keyword>
<dbReference type="Proteomes" id="UP000046155">
    <property type="component" value="Unassembled WGS sequence"/>
</dbReference>
<feature type="transmembrane region" description="Helical" evidence="1">
    <location>
        <begin position="337"/>
        <end position="359"/>
    </location>
</feature>
<dbReference type="EMBL" id="CDRZ01000157">
    <property type="protein sequence ID" value="CEO88699.1"/>
    <property type="molecule type" value="Genomic_DNA"/>
</dbReference>
<evidence type="ECO:0000313" key="2">
    <source>
        <dbReference type="EMBL" id="CEO88699.1"/>
    </source>
</evidence>
<feature type="transmembrane region" description="Helical" evidence="1">
    <location>
        <begin position="57"/>
        <end position="75"/>
    </location>
</feature>
<dbReference type="InterPro" id="IPR012443">
    <property type="entry name" value="DUF1646"/>
</dbReference>
<evidence type="ECO:0000313" key="3">
    <source>
        <dbReference type="Proteomes" id="UP000046155"/>
    </source>
</evidence>
<feature type="transmembrane region" description="Helical" evidence="1">
    <location>
        <begin position="243"/>
        <end position="266"/>
    </location>
</feature>
<dbReference type="Pfam" id="PF07854">
    <property type="entry name" value="DUF1646"/>
    <property type="match status" value="1"/>
</dbReference>
<sequence length="360" mass="38996">MLVGLLIVLLLVLTLPFFVKPIERNLEPFLFIMGLAATIISGVLTKGLVLHILTKPMMYAITGAVLIFGLLFARFQNEIHKWIEKLLEQIPLQLFIFLVVVVLGLISSMITAIIAALVLAEVINALPLKRKAKINTTIIGCFAIGLGAALTPIGEPLSTIVISKLDEQFFYLLKLLGVFIIPGVIVMGVLGILSAGPSGVAIPSYQWWQPITRGMRHRAELDGESVDLEDETISGVVLRAAKIFLFIMALELLGSGFKPMIDAYIINLDARILYWINMISAVLDNATLAAAEISPSMSGLQIEAILMGLLIAGGMLIPGNIPNIISAGKLKITSSEWAKLGVPLGLSLMVIYFVILFVIL</sequence>
<feature type="transmembrane region" description="Helical" evidence="1">
    <location>
        <begin position="29"/>
        <end position="50"/>
    </location>
</feature>
<evidence type="ECO:0000256" key="1">
    <source>
        <dbReference type="SAM" id="Phobius"/>
    </source>
</evidence>
<gene>
    <name evidence="2" type="ORF">SSCH_240022</name>
</gene>
<dbReference type="AlphaFoldDB" id="A0A0B7MDQ0"/>
<dbReference type="RefSeq" id="WP_044664801.1">
    <property type="nucleotide sequence ID" value="NZ_CDRZ01000157.1"/>
</dbReference>
<organism evidence="2 3">
    <name type="scientific">Syntrophaceticus schinkii</name>
    <dbReference type="NCBI Taxonomy" id="499207"/>
    <lineage>
        <taxon>Bacteria</taxon>
        <taxon>Bacillati</taxon>
        <taxon>Bacillota</taxon>
        <taxon>Clostridia</taxon>
        <taxon>Thermoanaerobacterales</taxon>
        <taxon>Thermoanaerobacterales Family III. Incertae Sedis</taxon>
        <taxon>Syntrophaceticus</taxon>
    </lineage>
</organism>
<feature type="transmembrane region" description="Helical" evidence="1">
    <location>
        <begin position="171"/>
        <end position="193"/>
    </location>
</feature>
<proteinExistence type="predicted"/>
<name>A0A0B7MDQ0_9FIRM</name>
<feature type="transmembrane region" description="Helical" evidence="1">
    <location>
        <begin position="305"/>
        <end position="325"/>
    </location>
</feature>
<dbReference type="PIRSF" id="PIRSF019205">
    <property type="entry name" value="DUF1646"/>
    <property type="match status" value="1"/>
</dbReference>
<protein>
    <submittedName>
        <fullName evidence="2">Putative cation transporter</fullName>
    </submittedName>
</protein>
<keyword evidence="1" id="KW-0472">Membrane</keyword>
<keyword evidence="3" id="KW-1185">Reference proteome</keyword>
<feature type="transmembrane region" description="Helical" evidence="1">
    <location>
        <begin position="95"/>
        <end position="120"/>
    </location>
</feature>
<dbReference type="OrthoDB" id="2678059at2"/>